<dbReference type="SUPFAM" id="SSF51445">
    <property type="entry name" value="(Trans)glycosidases"/>
    <property type="match status" value="1"/>
</dbReference>
<comment type="similarity">
    <text evidence="3 11">Belongs to the glycosyl hydrolase 13 family.</text>
</comment>
<evidence type="ECO:0000256" key="4">
    <source>
        <dbReference type="ARBA" id="ARBA00012595"/>
    </source>
</evidence>
<evidence type="ECO:0000256" key="11">
    <source>
        <dbReference type="RuleBase" id="RU003615"/>
    </source>
</evidence>
<evidence type="ECO:0000313" key="16">
    <source>
        <dbReference type="EMBL" id="UWZ51148.1"/>
    </source>
</evidence>
<evidence type="ECO:0000256" key="6">
    <source>
        <dbReference type="ARBA" id="ARBA00022723"/>
    </source>
</evidence>
<keyword evidence="7 12" id="KW-0378">Hydrolase</keyword>
<keyword evidence="17" id="KW-1185">Reference proteome</keyword>
<evidence type="ECO:0000259" key="15">
    <source>
        <dbReference type="SMART" id="SM00642"/>
    </source>
</evidence>
<name>A0A9Q9IDG3_9ACTN</name>
<protein>
    <recommendedName>
        <fullName evidence="5 12">Alpha-amylase</fullName>
        <ecNumber evidence="4 12">3.2.1.1</ecNumber>
    </recommendedName>
</protein>
<comment type="catalytic activity">
    <reaction evidence="1 12">
        <text>Endohydrolysis of (1-&gt;4)-alpha-D-glucosidic linkages in polysaccharides containing three or more (1-&gt;4)-alpha-linked D-glucose units.</text>
        <dbReference type="EC" id="3.2.1.1"/>
    </reaction>
</comment>
<dbReference type="OrthoDB" id="9805159at2"/>
<dbReference type="Gene3D" id="3.20.20.80">
    <property type="entry name" value="Glycosidases"/>
    <property type="match status" value="1"/>
</dbReference>
<evidence type="ECO:0000256" key="8">
    <source>
        <dbReference type="ARBA" id="ARBA00022837"/>
    </source>
</evidence>
<dbReference type="GO" id="GO:0004556">
    <property type="term" value="F:alpha-amylase activity"/>
    <property type="evidence" value="ECO:0007669"/>
    <property type="project" value="UniProtKB-UniRule"/>
</dbReference>
<dbReference type="PRINTS" id="PR00110">
    <property type="entry name" value="ALPHAAMYLASE"/>
</dbReference>
<organism evidence="16 17">
    <name type="scientific">Dactylosporangium aurantiacum</name>
    <dbReference type="NCBI Taxonomy" id="35754"/>
    <lineage>
        <taxon>Bacteria</taxon>
        <taxon>Bacillati</taxon>
        <taxon>Actinomycetota</taxon>
        <taxon>Actinomycetes</taxon>
        <taxon>Micromonosporales</taxon>
        <taxon>Micromonosporaceae</taxon>
        <taxon>Dactylosporangium</taxon>
    </lineage>
</organism>
<comment type="cofactor">
    <cofactor evidence="2">
        <name>Ca(2+)</name>
        <dbReference type="ChEBI" id="CHEBI:29108"/>
    </cofactor>
</comment>
<evidence type="ECO:0000256" key="9">
    <source>
        <dbReference type="ARBA" id="ARBA00023277"/>
    </source>
</evidence>
<dbReference type="GO" id="GO:0005975">
    <property type="term" value="P:carbohydrate metabolic process"/>
    <property type="evidence" value="ECO:0007669"/>
    <property type="project" value="InterPro"/>
</dbReference>
<dbReference type="SMART" id="SM00632">
    <property type="entry name" value="Aamy_C"/>
    <property type="match status" value="1"/>
</dbReference>
<dbReference type="Pfam" id="PF02806">
    <property type="entry name" value="Alpha-amylase_C"/>
    <property type="match status" value="1"/>
</dbReference>
<evidence type="ECO:0000313" key="17">
    <source>
        <dbReference type="Proteomes" id="UP001058003"/>
    </source>
</evidence>
<dbReference type="EC" id="3.2.1.1" evidence="4 12"/>
<dbReference type="PANTHER" id="PTHR43447">
    <property type="entry name" value="ALPHA-AMYLASE"/>
    <property type="match status" value="1"/>
</dbReference>
<evidence type="ECO:0000256" key="3">
    <source>
        <dbReference type="ARBA" id="ARBA00008061"/>
    </source>
</evidence>
<evidence type="ECO:0000259" key="14">
    <source>
        <dbReference type="SMART" id="SM00632"/>
    </source>
</evidence>
<dbReference type="RefSeq" id="WP_052387911.1">
    <property type="nucleotide sequence ID" value="NZ_CP073767.1"/>
</dbReference>
<feature type="signal peptide" evidence="13">
    <location>
        <begin position="1"/>
        <end position="26"/>
    </location>
</feature>
<dbReference type="CDD" id="cd11317">
    <property type="entry name" value="AmyAc_bac_euk_AmyA"/>
    <property type="match status" value="1"/>
</dbReference>
<keyword evidence="10 12" id="KW-0326">Glycosidase</keyword>
<dbReference type="SMART" id="SM00642">
    <property type="entry name" value="Aamy"/>
    <property type="match status" value="1"/>
</dbReference>
<dbReference type="GO" id="GO:0046872">
    <property type="term" value="F:metal ion binding"/>
    <property type="evidence" value="ECO:0007669"/>
    <property type="project" value="UniProtKB-KW"/>
</dbReference>
<dbReference type="InterPro" id="IPR013780">
    <property type="entry name" value="Glyco_hydro_b"/>
</dbReference>
<keyword evidence="8" id="KW-0106">Calcium</keyword>
<dbReference type="InterPro" id="IPR031319">
    <property type="entry name" value="A-amylase_C"/>
</dbReference>
<dbReference type="SUPFAM" id="SSF51011">
    <property type="entry name" value="Glycosyl hydrolase domain"/>
    <property type="match status" value="1"/>
</dbReference>
<dbReference type="EMBL" id="CP073767">
    <property type="protein sequence ID" value="UWZ51148.1"/>
    <property type="molecule type" value="Genomic_DNA"/>
</dbReference>
<dbReference type="Pfam" id="PF00128">
    <property type="entry name" value="Alpha-amylase"/>
    <property type="match status" value="1"/>
</dbReference>
<evidence type="ECO:0000256" key="12">
    <source>
        <dbReference type="RuleBase" id="RU361134"/>
    </source>
</evidence>
<evidence type="ECO:0000256" key="5">
    <source>
        <dbReference type="ARBA" id="ARBA00017303"/>
    </source>
</evidence>
<accession>A0A9Q9IDG3</accession>
<dbReference type="InterPro" id="IPR017853">
    <property type="entry name" value="GH"/>
</dbReference>
<gene>
    <name evidence="16" type="ORF">Daura_30835</name>
</gene>
<feature type="chain" id="PRO_5040164142" description="Alpha-amylase" evidence="13">
    <location>
        <begin position="27"/>
        <end position="485"/>
    </location>
</feature>
<reference evidence="16" key="1">
    <citation type="submission" date="2021-04" db="EMBL/GenBank/DDBJ databases">
        <title>Dactylosporangium aurantiacum NRRL B-8018 full assembly.</title>
        <authorList>
            <person name="Hartkoorn R.C."/>
            <person name="Beaudoing E."/>
            <person name="Hot D."/>
        </authorList>
    </citation>
    <scope>NUCLEOTIDE SEQUENCE</scope>
    <source>
        <strain evidence="16">NRRL B-8018</strain>
    </source>
</reference>
<dbReference type="KEGG" id="daur:Daura_30835"/>
<evidence type="ECO:0000256" key="1">
    <source>
        <dbReference type="ARBA" id="ARBA00000548"/>
    </source>
</evidence>
<dbReference type="InterPro" id="IPR006048">
    <property type="entry name" value="A-amylase/branching_C"/>
</dbReference>
<dbReference type="Gene3D" id="2.60.40.1180">
    <property type="entry name" value="Golgi alpha-mannosidase II"/>
    <property type="match status" value="1"/>
</dbReference>
<evidence type="ECO:0000256" key="10">
    <source>
        <dbReference type="ARBA" id="ARBA00023295"/>
    </source>
</evidence>
<feature type="domain" description="Glycosyl hydrolase family 13 catalytic" evidence="15">
    <location>
        <begin position="41"/>
        <end position="388"/>
    </location>
</feature>
<dbReference type="InterPro" id="IPR006046">
    <property type="entry name" value="Alpha_amylase"/>
</dbReference>
<keyword evidence="6" id="KW-0479">Metal-binding</keyword>
<keyword evidence="13" id="KW-0732">Signal</keyword>
<proteinExistence type="inferred from homology"/>
<sequence>MPRNRPLAAVLTTVVLATLTAAVTTAVTTAPVAAGTAGPKTVIANLFEWNWPSVGAECGASLGPRGYGYVQVSPPQEHVRGQEWWVAYQPVSYRIESRKGTRAQFQSMVIACHAAGVKVIVDAVVNHMANTDKSGPGWAGSAWTHYDYPGTYQVQDFHHCGRNGNDDIVNYNDRYEVQNCELANLADLDTGAAYVRDRLAGYLNDLLSLGVDGFRMDASKHMPAADIAALRSRLSRPVYIVQEVIYGAGEPIGPLEYTGNGDVHEFRYGKDLARVFRDERLAYLNNFGEGWGYIPSNVANVFVDNHDTQRDVPGTLTYRDNGIYALANAFMLAWPYGSPTVMSSYEFTDRNQGPPSDSAGRTNNSTCYSGGWRCEHRWPVIANMVGFRNAVAGTGVVNWYDNGWQHIAFGRGSAGYISINDEDFAVTGRSYRTNMPAGRYCDVIHGEKSGSGCTGPVVTVDSGGWFRADIAAHDAVAIHAGARIS</sequence>
<keyword evidence="9 12" id="KW-0119">Carbohydrate metabolism</keyword>
<dbReference type="InterPro" id="IPR006047">
    <property type="entry name" value="GH13_cat_dom"/>
</dbReference>
<evidence type="ECO:0000256" key="13">
    <source>
        <dbReference type="SAM" id="SignalP"/>
    </source>
</evidence>
<feature type="domain" description="Alpha-amylase C-terminal" evidence="14">
    <location>
        <begin position="397"/>
        <end position="483"/>
    </location>
</feature>
<dbReference type="Proteomes" id="UP001058003">
    <property type="component" value="Chromosome"/>
</dbReference>
<evidence type="ECO:0000256" key="2">
    <source>
        <dbReference type="ARBA" id="ARBA00001913"/>
    </source>
</evidence>
<evidence type="ECO:0000256" key="7">
    <source>
        <dbReference type="ARBA" id="ARBA00022801"/>
    </source>
</evidence>
<dbReference type="AlphaFoldDB" id="A0A9Q9IDG3"/>